<reference evidence="2" key="1">
    <citation type="journal article" date="2017" name="Nat. Commun.">
        <title>The asparagus genome sheds light on the origin and evolution of a young Y chromosome.</title>
        <authorList>
            <person name="Harkess A."/>
            <person name="Zhou J."/>
            <person name="Xu C."/>
            <person name="Bowers J.E."/>
            <person name="Van der Hulst R."/>
            <person name="Ayyampalayam S."/>
            <person name="Mercati F."/>
            <person name="Riccardi P."/>
            <person name="McKain M.R."/>
            <person name="Kakrana A."/>
            <person name="Tang H."/>
            <person name="Ray J."/>
            <person name="Groenendijk J."/>
            <person name="Arikit S."/>
            <person name="Mathioni S.M."/>
            <person name="Nakano M."/>
            <person name="Shan H."/>
            <person name="Telgmann-Rauber A."/>
            <person name="Kanno A."/>
            <person name="Yue Z."/>
            <person name="Chen H."/>
            <person name="Li W."/>
            <person name="Chen Y."/>
            <person name="Xu X."/>
            <person name="Zhang Y."/>
            <person name="Luo S."/>
            <person name="Chen H."/>
            <person name="Gao J."/>
            <person name="Mao Z."/>
            <person name="Pires J.C."/>
            <person name="Luo M."/>
            <person name="Kudrna D."/>
            <person name="Wing R.A."/>
            <person name="Meyers B.C."/>
            <person name="Yi K."/>
            <person name="Kong H."/>
            <person name="Lavrijsen P."/>
            <person name="Sunseri F."/>
            <person name="Falavigna A."/>
            <person name="Ye Y."/>
            <person name="Leebens-Mack J.H."/>
            <person name="Chen G."/>
        </authorList>
    </citation>
    <scope>NUCLEOTIDE SEQUENCE [LARGE SCALE GENOMIC DNA]</scope>
    <source>
        <strain evidence="2">cv. DH0086</strain>
    </source>
</reference>
<proteinExistence type="predicted"/>
<dbReference type="EMBL" id="CM007385">
    <property type="protein sequence ID" value="ONK68729.1"/>
    <property type="molecule type" value="Genomic_DNA"/>
</dbReference>
<protein>
    <submittedName>
        <fullName evidence="1">Uncharacterized protein</fullName>
    </submittedName>
</protein>
<name>A0A5P1EVH8_ASPOF</name>
<dbReference type="Proteomes" id="UP000243459">
    <property type="component" value="Chromosome 5"/>
</dbReference>
<accession>A0A5P1EVH8</accession>
<sequence>MPPKAANMMMKKKSTDIIGRRRDYMLSPLLSLIPSNLCTQIQKSILMIVISQVLQKELDPENCDEFNVFVKSHKRKRGLGDYPHEDTKDVCEKVIERVEELKIQLQNVDPATKAHRLKLSAVLDEVAGKHHGGYERGYGAGYKGRTMDEGCEVMDGEGENILDRISWEETKHWERLDERRTRLDN</sequence>
<organism evidence="1 2">
    <name type="scientific">Asparagus officinalis</name>
    <name type="common">Garden asparagus</name>
    <dbReference type="NCBI Taxonomy" id="4686"/>
    <lineage>
        <taxon>Eukaryota</taxon>
        <taxon>Viridiplantae</taxon>
        <taxon>Streptophyta</taxon>
        <taxon>Embryophyta</taxon>
        <taxon>Tracheophyta</taxon>
        <taxon>Spermatophyta</taxon>
        <taxon>Magnoliopsida</taxon>
        <taxon>Liliopsida</taxon>
        <taxon>Asparagales</taxon>
        <taxon>Asparagaceae</taxon>
        <taxon>Asparagoideae</taxon>
        <taxon>Asparagus</taxon>
    </lineage>
</organism>
<keyword evidence="2" id="KW-1185">Reference proteome</keyword>
<dbReference type="AlphaFoldDB" id="A0A5P1EVH8"/>
<gene>
    <name evidence="1" type="ORF">A4U43_C05F15290</name>
</gene>
<evidence type="ECO:0000313" key="1">
    <source>
        <dbReference type="EMBL" id="ONK68729.1"/>
    </source>
</evidence>
<dbReference type="Gramene" id="ONK68729">
    <property type="protein sequence ID" value="ONK68729"/>
    <property type="gene ID" value="A4U43_C05F15290"/>
</dbReference>
<evidence type="ECO:0000313" key="2">
    <source>
        <dbReference type="Proteomes" id="UP000243459"/>
    </source>
</evidence>